<dbReference type="EMBL" id="LR797252">
    <property type="protein sequence ID" value="CAB4196805.1"/>
    <property type="molecule type" value="Genomic_DNA"/>
</dbReference>
<keyword evidence="1" id="KW-1133">Transmembrane helix</keyword>
<reference evidence="2" key="1">
    <citation type="submission" date="2020-05" db="EMBL/GenBank/DDBJ databases">
        <authorList>
            <person name="Chiriac C."/>
            <person name="Salcher M."/>
            <person name="Ghai R."/>
            <person name="Kavagutti S V."/>
        </authorList>
    </citation>
    <scope>NUCLEOTIDE SEQUENCE</scope>
</reference>
<organism evidence="2">
    <name type="scientific">uncultured Caudovirales phage</name>
    <dbReference type="NCBI Taxonomy" id="2100421"/>
    <lineage>
        <taxon>Viruses</taxon>
        <taxon>Duplodnaviria</taxon>
        <taxon>Heunggongvirae</taxon>
        <taxon>Uroviricota</taxon>
        <taxon>Caudoviricetes</taxon>
        <taxon>Peduoviridae</taxon>
        <taxon>Maltschvirus</taxon>
        <taxon>Maltschvirus maltsch</taxon>
    </lineage>
</organism>
<evidence type="ECO:0000256" key="1">
    <source>
        <dbReference type="SAM" id="Phobius"/>
    </source>
</evidence>
<sequence>MLLLVIANVFIASTLSIIFFIRMIENGYAKSTALPAAILLAIGTYAYILWNHKIREFINKTEDKNE</sequence>
<protein>
    <submittedName>
        <fullName evidence="2">Uncharacterized protein</fullName>
    </submittedName>
</protein>
<feature type="transmembrane region" description="Helical" evidence="1">
    <location>
        <begin position="32"/>
        <end position="50"/>
    </location>
</feature>
<accession>A0A6J5RX18</accession>
<name>A0A6J5RX18_9CAUD</name>
<gene>
    <name evidence="2" type="ORF">UFOVP1290_325</name>
</gene>
<keyword evidence="1" id="KW-0812">Transmembrane</keyword>
<keyword evidence="1" id="KW-0472">Membrane</keyword>
<proteinExistence type="predicted"/>
<evidence type="ECO:0000313" key="2">
    <source>
        <dbReference type="EMBL" id="CAB4196805.1"/>
    </source>
</evidence>